<evidence type="ECO:0000313" key="4">
    <source>
        <dbReference type="EMBL" id="ETO35008.1"/>
    </source>
</evidence>
<dbReference type="AlphaFoldDB" id="X6PA48"/>
<proteinExistence type="predicted"/>
<evidence type="ECO:0000256" key="2">
    <source>
        <dbReference type="ARBA" id="ARBA00022737"/>
    </source>
</evidence>
<evidence type="ECO:0000256" key="1">
    <source>
        <dbReference type="ARBA" id="ARBA00022574"/>
    </source>
</evidence>
<keyword evidence="1 3" id="KW-0853">WD repeat</keyword>
<keyword evidence="5" id="KW-1185">Reference proteome</keyword>
<organism evidence="4 5">
    <name type="scientific">Reticulomyxa filosa</name>
    <dbReference type="NCBI Taxonomy" id="46433"/>
    <lineage>
        <taxon>Eukaryota</taxon>
        <taxon>Sar</taxon>
        <taxon>Rhizaria</taxon>
        <taxon>Retaria</taxon>
        <taxon>Foraminifera</taxon>
        <taxon>Monothalamids</taxon>
        <taxon>Reticulomyxidae</taxon>
        <taxon>Reticulomyxa</taxon>
    </lineage>
</organism>
<dbReference type="PANTHER" id="PTHR19846:SF0">
    <property type="entry name" value="PRE-MRNA PROCESSING FACTOR 4"/>
    <property type="match status" value="1"/>
</dbReference>
<evidence type="ECO:0000313" key="5">
    <source>
        <dbReference type="Proteomes" id="UP000023152"/>
    </source>
</evidence>
<dbReference type="GO" id="GO:0017070">
    <property type="term" value="F:U6 snRNA binding"/>
    <property type="evidence" value="ECO:0007669"/>
    <property type="project" value="TreeGrafter"/>
</dbReference>
<dbReference type="InterPro" id="IPR019775">
    <property type="entry name" value="WD40_repeat_CS"/>
</dbReference>
<accession>X6PA48</accession>
<dbReference type="PRINTS" id="PR00320">
    <property type="entry name" value="GPROTEINBRPT"/>
</dbReference>
<dbReference type="InterPro" id="IPR015943">
    <property type="entry name" value="WD40/YVTN_repeat-like_dom_sf"/>
</dbReference>
<dbReference type="GO" id="GO:0000398">
    <property type="term" value="P:mRNA splicing, via spliceosome"/>
    <property type="evidence" value="ECO:0007669"/>
    <property type="project" value="TreeGrafter"/>
</dbReference>
<dbReference type="SUPFAM" id="SSF50978">
    <property type="entry name" value="WD40 repeat-like"/>
    <property type="match status" value="1"/>
</dbReference>
<dbReference type="PROSITE" id="PS50082">
    <property type="entry name" value="WD_REPEATS_2"/>
    <property type="match status" value="6"/>
</dbReference>
<feature type="repeat" description="WD" evidence="3">
    <location>
        <begin position="250"/>
        <end position="301"/>
    </location>
</feature>
<reference evidence="4 5" key="1">
    <citation type="journal article" date="2013" name="Curr. Biol.">
        <title>The Genome of the Foraminiferan Reticulomyxa filosa.</title>
        <authorList>
            <person name="Glockner G."/>
            <person name="Hulsmann N."/>
            <person name="Schleicher M."/>
            <person name="Noegel A.A."/>
            <person name="Eichinger L."/>
            <person name="Gallinger C."/>
            <person name="Pawlowski J."/>
            <person name="Sierra R."/>
            <person name="Euteneuer U."/>
            <person name="Pillet L."/>
            <person name="Moustafa A."/>
            <person name="Platzer M."/>
            <person name="Groth M."/>
            <person name="Szafranski K."/>
            <person name="Schliwa M."/>
        </authorList>
    </citation>
    <scope>NUCLEOTIDE SEQUENCE [LARGE SCALE GENOMIC DNA]</scope>
</reference>
<dbReference type="OrthoDB" id="273771at2759"/>
<name>X6PA48_RETFI</name>
<dbReference type="SMART" id="SM00320">
    <property type="entry name" value="WD40"/>
    <property type="match status" value="6"/>
</dbReference>
<comment type="caution">
    <text evidence="4">The sequence shown here is derived from an EMBL/GenBank/DDBJ whole genome shotgun (WGS) entry which is preliminary data.</text>
</comment>
<dbReference type="PROSITE" id="PS00678">
    <property type="entry name" value="WD_REPEATS_1"/>
    <property type="match status" value="4"/>
</dbReference>
<feature type="repeat" description="WD" evidence="3">
    <location>
        <begin position="48"/>
        <end position="95"/>
    </location>
</feature>
<dbReference type="Proteomes" id="UP000023152">
    <property type="component" value="Unassembled WGS sequence"/>
</dbReference>
<sequence>MLTFIGHTWRVNSIDYSIFDGNPLLCSGSHDKTVRVWDVETGKQIQIFNEHSGFVICAKFSPYHYHKHRRIVVCSSSYDRTIRFWDFQKNQQLQLLTCDRKEMCGIELSSFNGGRYLCCGAYDSTVNLWDIEASKSLHTFRGHSWVVWCVDFSPLQSNNNYYYKSNGISMIGGSGYTICSGSWDKTIRIWDIETTKQFIIFNGHNDNLCSVKYASNESGISGGANIILSGSSDKSARLWDIRSGQQIQAFNGHTSRVTCVEYPPFVVNNIEIGGSSNVICSGSSDHTIRFWDIRSNKKELYTIEEENPVYCLKFLRLENKGTNSEKTNSNCNVNLCYGLNDGHIRL</sequence>
<feature type="repeat" description="WD" evidence="3">
    <location>
        <begin position="114"/>
        <end position="139"/>
    </location>
</feature>
<dbReference type="PANTHER" id="PTHR19846">
    <property type="entry name" value="WD40 REPEAT PROTEIN"/>
    <property type="match status" value="1"/>
</dbReference>
<dbReference type="Gene3D" id="2.130.10.10">
    <property type="entry name" value="YVTN repeat-like/Quinoprotein amine dehydrogenase"/>
    <property type="match status" value="2"/>
</dbReference>
<dbReference type="PROSITE" id="PS50294">
    <property type="entry name" value="WD_REPEATS_REGION"/>
    <property type="match status" value="3"/>
</dbReference>
<dbReference type="InterPro" id="IPR001680">
    <property type="entry name" value="WD40_rpt"/>
</dbReference>
<dbReference type="InterPro" id="IPR020472">
    <property type="entry name" value="WD40_PAC1"/>
</dbReference>
<protein>
    <submittedName>
        <fullName evidence="4">WD-40 repeat protein</fullName>
    </submittedName>
</protein>
<dbReference type="EMBL" id="ASPP01002041">
    <property type="protein sequence ID" value="ETO35008.1"/>
    <property type="molecule type" value="Genomic_DNA"/>
</dbReference>
<dbReference type="Pfam" id="PF00400">
    <property type="entry name" value="WD40"/>
    <property type="match status" value="6"/>
</dbReference>
<gene>
    <name evidence="4" type="ORF">RFI_02066</name>
</gene>
<feature type="repeat" description="WD" evidence="3">
    <location>
        <begin position="4"/>
        <end position="47"/>
    </location>
</feature>
<dbReference type="InterPro" id="IPR036322">
    <property type="entry name" value="WD40_repeat_dom_sf"/>
</dbReference>
<feature type="repeat" description="WD" evidence="3">
    <location>
        <begin position="174"/>
        <end position="200"/>
    </location>
</feature>
<keyword evidence="2" id="KW-0677">Repeat</keyword>
<dbReference type="GO" id="GO:0030621">
    <property type="term" value="F:U4 snRNA binding"/>
    <property type="evidence" value="ECO:0007669"/>
    <property type="project" value="TreeGrafter"/>
</dbReference>
<evidence type="ECO:0000256" key="3">
    <source>
        <dbReference type="PROSITE-ProRule" id="PRU00221"/>
    </source>
</evidence>
<feature type="repeat" description="WD" evidence="3">
    <location>
        <begin position="201"/>
        <end position="249"/>
    </location>
</feature>
<dbReference type="GO" id="GO:0046540">
    <property type="term" value="C:U4/U6 x U5 tri-snRNP complex"/>
    <property type="evidence" value="ECO:0007669"/>
    <property type="project" value="TreeGrafter"/>
</dbReference>
<dbReference type="CDD" id="cd00200">
    <property type="entry name" value="WD40"/>
    <property type="match status" value="1"/>
</dbReference>